<sequence>GPRCPATAQPPLHGGYFHPVLRWWQGTPAALHARHLVYPIFREGRDAFTGQQSWKGTLGVIESNPEPIADRYPTAQGRPTRLPCPGRGRPSPGPRRALPAQPGSLLRPAS</sequence>
<accession>A0A8C5RAR2</accession>
<feature type="region of interest" description="Disordered" evidence="1">
    <location>
        <begin position="64"/>
        <end position="110"/>
    </location>
</feature>
<evidence type="ECO:0000313" key="2">
    <source>
        <dbReference type="Ensembl" id="ENSLLTP00000000683.1"/>
    </source>
</evidence>
<proteinExistence type="predicted"/>
<reference evidence="2" key="1">
    <citation type="submission" date="2025-08" db="UniProtKB">
        <authorList>
            <consortium name="Ensembl"/>
        </authorList>
    </citation>
    <scope>IDENTIFICATION</scope>
</reference>
<dbReference type="Ensembl" id="ENSLLTT00000000708.1">
    <property type="protein sequence ID" value="ENSLLTP00000000683.1"/>
    <property type="gene ID" value="ENSLLTG00000000543.1"/>
</dbReference>
<dbReference type="AlphaFoldDB" id="A0A8C5RAR2"/>
<organism evidence="2 3">
    <name type="scientific">Laticauda laticaudata</name>
    <name type="common">Blue-ringed sea krait</name>
    <name type="synonym">Blue-lipped sea krait</name>
    <dbReference type="NCBI Taxonomy" id="8630"/>
    <lineage>
        <taxon>Eukaryota</taxon>
        <taxon>Metazoa</taxon>
        <taxon>Chordata</taxon>
        <taxon>Craniata</taxon>
        <taxon>Vertebrata</taxon>
        <taxon>Euteleostomi</taxon>
        <taxon>Lepidosauria</taxon>
        <taxon>Squamata</taxon>
        <taxon>Bifurcata</taxon>
        <taxon>Unidentata</taxon>
        <taxon>Episquamata</taxon>
        <taxon>Toxicofera</taxon>
        <taxon>Serpentes</taxon>
        <taxon>Colubroidea</taxon>
        <taxon>Elapidae</taxon>
        <taxon>Laticaudinae</taxon>
        <taxon>Laticauda</taxon>
    </lineage>
</organism>
<reference evidence="2" key="2">
    <citation type="submission" date="2025-09" db="UniProtKB">
        <authorList>
            <consortium name="Ensembl"/>
        </authorList>
    </citation>
    <scope>IDENTIFICATION</scope>
</reference>
<evidence type="ECO:0000256" key="1">
    <source>
        <dbReference type="SAM" id="MobiDB-lite"/>
    </source>
</evidence>
<dbReference type="Proteomes" id="UP000694406">
    <property type="component" value="Unplaced"/>
</dbReference>
<keyword evidence="3" id="KW-1185">Reference proteome</keyword>
<feature type="compositionally biased region" description="Low complexity" evidence="1">
    <location>
        <begin position="81"/>
        <end position="96"/>
    </location>
</feature>
<name>A0A8C5RAR2_LATLA</name>
<protein>
    <submittedName>
        <fullName evidence="2">Uncharacterized protein</fullName>
    </submittedName>
</protein>
<evidence type="ECO:0000313" key="3">
    <source>
        <dbReference type="Proteomes" id="UP000694406"/>
    </source>
</evidence>